<dbReference type="AlphaFoldDB" id="A0A1G8KQJ2"/>
<evidence type="ECO:0000313" key="2">
    <source>
        <dbReference type="Proteomes" id="UP000199636"/>
    </source>
</evidence>
<reference evidence="2" key="1">
    <citation type="submission" date="2016-10" db="EMBL/GenBank/DDBJ databases">
        <authorList>
            <person name="Varghese N."/>
            <person name="Submissions S."/>
        </authorList>
    </citation>
    <scope>NUCLEOTIDE SEQUENCE [LARGE SCALE GENOMIC DNA]</scope>
    <source>
        <strain evidence="2">CCM 7469</strain>
    </source>
</reference>
<organism evidence="1 2">
    <name type="scientific">Pseudomonas panipatensis</name>
    <dbReference type="NCBI Taxonomy" id="428992"/>
    <lineage>
        <taxon>Bacteria</taxon>
        <taxon>Pseudomonadati</taxon>
        <taxon>Pseudomonadota</taxon>
        <taxon>Gammaproteobacteria</taxon>
        <taxon>Pseudomonadales</taxon>
        <taxon>Pseudomonadaceae</taxon>
        <taxon>Pseudomonas</taxon>
    </lineage>
</organism>
<gene>
    <name evidence="1" type="ORF">SAMN05216272_109192</name>
</gene>
<dbReference type="Proteomes" id="UP000199636">
    <property type="component" value="Unassembled WGS sequence"/>
</dbReference>
<name>A0A1G8KQJ2_9PSED</name>
<dbReference type="EMBL" id="FNDS01000009">
    <property type="protein sequence ID" value="SDI45663.1"/>
    <property type="molecule type" value="Genomic_DNA"/>
</dbReference>
<accession>A0A1G8KQJ2</accession>
<evidence type="ECO:0000313" key="1">
    <source>
        <dbReference type="EMBL" id="SDI45663.1"/>
    </source>
</evidence>
<proteinExistence type="predicted"/>
<protein>
    <submittedName>
        <fullName evidence="1">Uncharacterized protein</fullName>
    </submittedName>
</protein>
<sequence length="48" mass="5144">MRRVLFACLAVALVAVVVHSIKSPILLAVARPHAGYPIVSIGQVFGRF</sequence>
<keyword evidence="2" id="KW-1185">Reference proteome</keyword>